<dbReference type="Proteomes" id="UP000188298">
    <property type="component" value="Chromosome"/>
</dbReference>
<keyword evidence="3" id="KW-1133">Transmembrane helix</keyword>
<dbReference type="AlphaFoldDB" id="A0A1Q2LHV0"/>
<evidence type="ECO:0000313" key="6">
    <source>
        <dbReference type="Proteomes" id="UP000188298"/>
    </source>
</evidence>
<evidence type="ECO:0000256" key="2">
    <source>
        <dbReference type="PROSITE-ProRule" id="PRU00284"/>
    </source>
</evidence>
<feature type="transmembrane region" description="Helical" evidence="3">
    <location>
        <begin position="339"/>
        <end position="363"/>
    </location>
</feature>
<sequence>MQFIRDMSIGKKISFLLTTALVLGMCVLYMVVSSKLENSMQYEAQKTLIANAIQDARDVENYFNVAGGNLEAITKAIHADWEEGTSSLSDNSLMHFLGYIVDYDPAMITTFAQIKHPSFSRSRRANANLYNANGNLEFALIDTDNNEYDTGIEIAKQGVIKMPDGRSIFEGMPDIKEAYTQKDMILTKPYRILYNNVEKSVVGVIFPIVSNNDEVVGVLGTLIDMDSLSKVVFNPKHALYAHAERFLINRYNALTLYPDTKKLGESLDAVMDSKAAQEITALQYDPDAGARENTKVIEIESKSGAKGLASVFKFEIWDNVVWTMVSFAPYDEVLEELYLVRYAIIVTVLVLTIFIILITIGYAKFYLQSDIEKIYVGLENFFAFLDYKTNKVDSIAIHKKDEFGRMAQKINAVVKDIENHSLQDKAAITDAIDVVDRVEHGDLRVRLTEKPYNPQLVKLQEILNNLLEVLQTKIGSNMNEIQKLFEQYKNLDFRNSIPEAEGNIESIANLLGAEIRRMLKDSKSFATSLNDKSNSLEDNVNKLTEGTTQQAQALTQTAASLEQITASMQSMRGRMNEVLQQGEDIKNIVAIINDIANQTNLLALNAAIEAARAGEHGRGFAVVADEVRKLAERTQKSLSEIEANANILSQGINEVAETINEQAQGVAQINEAVTQLEDSTHQSADVARHSQEISQAVHEIAEQILEDAEKKQF</sequence>
<dbReference type="SMART" id="SM00283">
    <property type="entry name" value="MA"/>
    <property type="match status" value="1"/>
</dbReference>
<evidence type="ECO:0000259" key="4">
    <source>
        <dbReference type="PROSITE" id="PS50111"/>
    </source>
</evidence>
<gene>
    <name evidence="5" type="ORF">XJ32_08035</name>
</gene>
<dbReference type="PANTHER" id="PTHR32089">
    <property type="entry name" value="METHYL-ACCEPTING CHEMOTAXIS PROTEIN MCPB"/>
    <property type="match status" value="1"/>
</dbReference>
<dbReference type="SUPFAM" id="SSF58104">
    <property type="entry name" value="Methyl-accepting chemotaxis protein (MCP) signaling domain"/>
    <property type="match status" value="1"/>
</dbReference>
<dbReference type="PANTHER" id="PTHR32089:SF112">
    <property type="entry name" value="LYSOZYME-LIKE PROTEIN-RELATED"/>
    <property type="match status" value="1"/>
</dbReference>
<keyword evidence="1 2" id="KW-0807">Transducer</keyword>
<dbReference type="KEGG" id="hbl:XJ32_08035"/>
<proteinExistence type="predicted"/>
<evidence type="ECO:0000256" key="1">
    <source>
        <dbReference type="ARBA" id="ARBA00023224"/>
    </source>
</evidence>
<dbReference type="InterPro" id="IPR004089">
    <property type="entry name" value="MCPsignal_dom"/>
</dbReference>
<dbReference type="Pfam" id="PF00015">
    <property type="entry name" value="MCPsignal"/>
    <property type="match status" value="1"/>
</dbReference>
<accession>A0A1Q2LHV0</accession>
<feature type="transmembrane region" description="Helical" evidence="3">
    <location>
        <begin position="12"/>
        <end position="32"/>
    </location>
</feature>
<dbReference type="EMBL" id="CP019645">
    <property type="protein sequence ID" value="AQQ60050.1"/>
    <property type="molecule type" value="Genomic_DNA"/>
</dbReference>
<reference evidence="5 6" key="1">
    <citation type="submission" date="2017-02" db="EMBL/GenBank/DDBJ databases">
        <title>Whole genome sequencing of Helicobacter bilis strain AAQJH.</title>
        <authorList>
            <person name="Conlan S."/>
            <person name="Thomas P.J."/>
            <person name="Mullikin J."/>
            <person name="Palmore T.N."/>
            <person name="Frank K.M."/>
            <person name="Segre J.A."/>
        </authorList>
    </citation>
    <scope>NUCLEOTIDE SEQUENCE [LARGE SCALE GENOMIC DNA]</scope>
    <source>
        <strain evidence="5 6">AAQJH</strain>
    </source>
</reference>
<protein>
    <recommendedName>
        <fullName evidence="4">Methyl-accepting transducer domain-containing protein</fullName>
    </recommendedName>
</protein>
<keyword evidence="3" id="KW-0472">Membrane</keyword>
<dbReference type="GO" id="GO:0007165">
    <property type="term" value="P:signal transduction"/>
    <property type="evidence" value="ECO:0007669"/>
    <property type="project" value="UniProtKB-KW"/>
</dbReference>
<dbReference type="PROSITE" id="PS50111">
    <property type="entry name" value="CHEMOTAXIS_TRANSDUC_2"/>
    <property type="match status" value="1"/>
</dbReference>
<dbReference type="GO" id="GO:0016020">
    <property type="term" value="C:membrane"/>
    <property type="evidence" value="ECO:0007669"/>
    <property type="project" value="InterPro"/>
</dbReference>
<evidence type="ECO:0000313" key="5">
    <source>
        <dbReference type="EMBL" id="AQQ60050.1"/>
    </source>
</evidence>
<organism evidence="5 6">
    <name type="scientific">Helicobacter bilis</name>
    <dbReference type="NCBI Taxonomy" id="37372"/>
    <lineage>
        <taxon>Bacteria</taxon>
        <taxon>Pseudomonadati</taxon>
        <taxon>Campylobacterota</taxon>
        <taxon>Epsilonproteobacteria</taxon>
        <taxon>Campylobacterales</taxon>
        <taxon>Helicobacteraceae</taxon>
        <taxon>Helicobacter</taxon>
    </lineage>
</organism>
<keyword evidence="3" id="KW-0812">Transmembrane</keyword>
<feature type="domain" description="Methyl-accepting transducer" evidence="4">
    <location>
        <begin position="493"/>
        <end position="713"/>
    </location>
</feature>
<name>A0A1Q2LHV0_9HELI</name>
<evidence type="ECO:0000256" key="3">
    <source>
        <dbReference type="SAM" id="Phobius"/>
    </source>
</evidence>
<dbReference type="Gene3D" id="1.10.287.950">
    <property type="entry name" value="Methyl-accepting chemotaxis protein"/>
    <property type="match status" value="1"/>
</dbReference>
<dbReference type="Gene3D" id="3.30.450.20">
    <property type="entry name" value="PAS domain"/>
    <property type="match status" value="1"/>
</dbReference>